<dbReference type="SUPFAM" id="SSF81901">
    <property type="entry name" value="HCP-like"/>
    <property type="match status" value="1"/>
</dbReference>
<dbReference type="PANTHER" id="PTHR12558:SF13">
    <property type="entry name" value="CELL DIVISION CYCLE PROTEIN 27 HOMOLOG"/>
    <property type="match status" value="1"/>
</dbReference>
<dbReference type="SUPFAM" id="SSF48452">
    <property type="entry name" value="TPR-like"/>
    <property type="match status" value="2"/>
</dbReference>
<dbReference type="PANTHER" id="PTHR12558">
    <property type="entry name" value="CELL DIVISION CYCLE 16,23,27"/>
    <property type="match status" value="1"/>
</dbReference>
<evidence type="ECO:0000256" key="1">
    <source>
        <dbReference type="PROSITE-ProRule" id="PRU00339"/>
    </source>
</evidence>
<organism evidence="2 3">
    <name type="scientific">Primorskyibacter sedentarius</name>
    <dbReference type="NCBI Taxonomy" id="745311"/>
    <lineage>
        <taxon>Bacteria</taxon>
        <taxon>Pseudomonadati</taxon>
        <taxon>Pseudomonadota</taxon>
        <taxon>Alphaproteobacteria</taxon>
        <taxon>Rhodobacterales</taxon>
        <taxon>Roseobacteraceae</taxon>
        <taxon>Primorskyibacter</taxon>
    </lineage>
</organism>
<dbReference type="AlphaFoldDB" id="A0A4R3J4U6"/>
<reference evidence="2 3" key="1">
    <citation type="submission" date="2019-03" db="EMBL/GenBank/DDBJ databases">
        <title>Genomic Encyclopedia of Type Strains, Phase IV (KMG-IV): sequencing the most valuable type-strain genomes for metagenomic binning, comparative biology and taxonomic classification.</title>
        <authorList>
            <person name="Goeker M."/>
        </authorList>
    </citation>
    <scope>NUCLEOTIDE SEQUENCE [LARGE SCALE GENOMIC DNA]</scope>
    <source>
        <strain evidence="2 3">DSM 104836</strain>
    </source>
</reference>
<gene>
    <name evidence="2" type="ORF">EDD52_12545</name>
</gene>
<name>A0A4R3J4U6_9RHOB</name>
<comment type="caution">
    <text evidence="2">The sequence shown here is derived from an EMBL/GenBank/DDBJ whole genome shotgun (WGS) entry which is preliminary data.</text>
</comment>
<dbReference type="InterPro" id="IPR011990">
    <property type="entry name" value="TPR-like_helical_dom_sf"/>
</dbReference>
<sequence length="574" mass="63224">MPRSIARTLGVTLLAVGLWFPAAVSANGLSGAYLAARQASYVGDYEAAAKYYNQALFHDPANPQLLERAVLANISLGNLDRAVELGQRLVNTGERSQIAQIALIAGEAKREAYTEILSRLRDDLGVGPLIDGLAEAWAEMGRGDMSAALVAFDEMSEQRGLEGFALYHKALALSSVGDHESAEAIFDSDSVGAMRMTRRAVIAQVEILSQLERNDDALKLIDTAFDKGIDPGIDQLRKRLEQGEQLPWTAVSGARQGIAEVFYTLAAALSNEADDDYTLLYSRVAEYLRPDHVDAILLSADMLERLEQHDLAVATYKRVPRDHPAYHAAELGRADALRADGKVDAAVEVLESLAETHGNLAVVQSTLGDLMRQLERYDDAVKAYDRALALFDTPEPTQWFLYYARAISHERQGNWPQAEADFRAALALNPEQPQVLNYLGYSLVEKNEKLDEALGMIERAVAARPDSGYIVDSLGWVLYRLGRYEEAVGHMERAAELMAIDPVVNDHLGDVYWSVGRKLEAEFMWKRALSFVDSEVASDEVDPERIRRKLEVGLDRLLAEEGAPPLKVANDNGG</sequence>
<dbReference type="Gene3D" id="1.25.40.10">
    <property type="entry name" value="Tetratricopeptide repeat domain"/>
    <property type="match status" value="3"/>
</dbReference>
<keyword evidence="1" id="KW-0802">TPR repeat</keyword>
<evidence type="ECO:0000313" key="3">
    <source>
        <dbReference type="Proteomes" id="UP000295696"/>
    </source>
</evidence>
<dbReference type="Proteomes" id="UP000295696">
    <property type="component" value="Unassembled WGS sequence"/>
</dbReference>
<dbReference type="InterPro" id="IPR019734">
    <property type="entry name" value="TPR_rpt"/>
</dbReference>
<dbReference type="Pfam" id="PF13374">
    <property type="entry name" value="TPR_10"/>
    <property type="match status" value="1"/>
</dbReference>
<protein>
    <submittedName>
        <fullName evidence="2">Tetratricopeptide repeat protein</fullName>
    </submittedName>
</protein>
<dbReference type="SMART" id="SM00028">
    <property type="entry name" value="TPR"/>
    <property type="match status" value="6"/>
</dbReference>
<dbReference type="EMBL" id="SLZU01000025">
    <property type="protein sequence ID" value="TCS58486.1"/>
    <property type="molecule type" value="Genomic_DNA"/>
</dbReference>
<dbReference type="Pfam" id="PF13432">
    <property type="entry name" value="TPR_16"/>
    <property type="match status" value="3"/>
</dbReference>
<accession>A0A4R3J4U6</accession>
<feature type="repeat" description="TPR" evidence="1">
    <location>
        <begin position="361"/>
        <end position="394"/>
    </location>
</feature>
<keyword evidence="3" id="KW-1185">Reference proteome</keyword>
<proteinExistence type="predicted"/>
<dbReference type="PROSITE" id="PS50005">
    <property type="entry name" value="TPR"/>
    <property type="match status" value="2"/>
</dbReference>
<feature type="repeat" description="TPR" evidence="1">
    <location>
        <begin position="399"/>
        <end position="432"/>
    </location>
</feature>
<evidence type="ECO:0000313" key="2">
    <source>
        <dbReference type="EMBL" id="TCS58486.1"/>
    </source>
</evidence>